<evidence type="ECO:0000256" key="1">
    <source>
        <dbReference type="SAM" id="MobiDB-lite"/>
    </source>
</evidence>
<reference evidence="2" key="1">
    <citation type="submission" date="2021-05" db="EMBL/GenBank/DDBJ databases">
        <authorList>
            <person name="Pietrasiak N."/>
            <person name="Ward R."/>
            <person name="Stajich J.E."/>
            <person name="Kurbessoian T."/>
        </authorList>
    </citation>
    <scope>NUCLEOTIDE SEQUENCE</scope>
    <source>
        <strain evidence="2">GSE-NOS-MK-12-04C</strain>
    </source>
</reference>
<comment type="caution">
    <text evidence="2">The sequence shown here is derived from an EMBL/GenBank/DDBJ whole genome shotgun (WGS) entry which is preliminary data.</text>
</comment>
<protein>
    <submittedName>
        <fullName evidence="2">Uncharacterized protein</fullName>
    </submittedName>
</protein>
<reference evidence="2" key="2">
    <citation type="journal article" date="2022" name="Microbiol. Resour. Announc.">
        <title>Metagenome Sequencing to Explore Phylogenomics of Terrestrial Cyanobacteria.</title>
        <authorList>
            <person name="Ward R.D."/>
            <person name="Stajich J.E."/>
            <person name="Johansen J.R."/>
            <person name="Huntemann M."/>
            <person name="Clum A."/>
            <person name="Foster B."/>
            <person name="Foster B."/>
            <person name="Roux S."/>
            <person name="Palaniappan K."/>
            <person name="Varghese N."/>
            <person name="Mukherjee S."/>
            <person name="Reddy T.B.K."/>
            <person name="Daum C."/>
            <person name="Copeland A."/>
            <person name="Chen I.A."/>
            <person name="Ivanova N.N."/>
            <person name="Kyrpides N.C."/>
            <person name="Shapiro N."/>
            <person name="Eloe-Fadrosh E.A."/>
            <person name="Pietrasiak N."/>
        </authorList>
    </citation>
    <scope>NUCLEOTIDE SEQUENCE</scope>
    <source>
        <strain evidence="2">GSE-NOS-MK-12-04C</strain>
    </source>
</reference>
<feature type="region of interest" description="Disordered" evidence="1">
    <location>
        <begin position="154"/>
        <end position="185"/>
    </location>
</feature>
<accession>A0A951QLS8</accession>
<sequence>MFAQFQSKYPFSSLTSELVEIFQGKYIVRAIVQIEGVIRATGMAASETIEDAEDKARVRALMVLEISLESQKTPVITPEPNLPQPAPAPLNQPVHIETRSVAAKSEAKPQEIPQGLPVNNNSPVTAKNEVKPQEIPQPLQFDSPVTAKNEVKPQEIPQPLPTNNQQLQFDAAPPEKPQQPQFFEPPVEDRSMMFDNLPKENLIPGITPNNITPFIPRSYDSREDVTPLETTTKRKKKSEPEDLSDPIAKIGVEMDRLDWSIEQGREHLKKTYNKRARSLLNDEELIDFLRFLESQPTPLAPADPGF</sequence>
<evidence type="ECO:0000313" key="2">
    <source>
        <dbReference type="EMBL" id="MBW4668300.1"/>
    </source>
</evidence>
<name>A0A951QLS8_9CYAN</name>
<proteinExistence type="predicted"/>
<dbReference type="Proteomes" id="UP000729701">
    <property type="component" value="Unassembled WGS sequence"/>
</dbReference>
<dbReference type="AlphaFoldDB" id="A0A951QLS8"/>
<gene>
    <name evidence="2" type="ORF">KME60_12965</name>
</gene>
<feature type="region of interest" description="Disordered" evidence="1">
    <location>
        <begin position="200"/>
        <end position="244"/>
    </location>
</feature>
<evidence type="ECO:0000313" key="3">
    <source>
        <dbReference type="Proteomes" id="UP000729701"/>
    </source>
</evidence>
<organism evidence="2 3">
    <name type="scientific">Cyanomargarita calcarea GSE-NOS-MK-12-04C</name>
    <dbReference type="NCBI Taxonomy" id="2839659"/>
    <lineage>
        <taxon>Bacteria</taxon>
        <taxon>Bacillati</taxon>
        <taxon>Cyanobacteriota</taxon>
        <taxon>Cyanophyceae</taxon>
        <taxon>Nostocales</taxon>
        <taxon>Cyanomargaritaceae</taxon>
        <taxon>Cyanomargarita</taxon>
    </lineage>
</organism>
<feature type="region of interest" description="Disordered" evidence="1">
    <location>
        <begin position="100"/>
        <end position="140"/>
    </location>
</feature>
<dbReference type="EMBL" id="JAHHGZ010000012">
    <property type="protein sequence ID" value="MBW4668300.1"/>
    <property type="molecule type" value="Genomic_DNA"/>
</dbReference>